<feature type="active site" description="Proton acceptor" evidence="6">
    <location>
        <position position="69"/>
    </location>
</feature>
<comment type="caution">
    <text evidence="9">The sequence shown here is derived from an EMBL/GenBank/DDBJ whole genome shotgun (WGS) entry which is preliminary data.</text>
</comment>
<dbReference type="Proteomes" id="UP001064489">
    <property type="component" value="Chromosome 11"/>
</dbReference>
<evidence type="ECO:0000256" key="7">
    <source>
        <dbReference type="PIRSR" id="PIRSR639901-2"/>
    </source>
</evidence>
<dbReference type="InterPro" id="IPR039901">
    <property type="entry name" value="Kdotransferase"/>
</dbReference>
<evidence type="ECO:0000259" key="8">
    <source>
        <dbReference type="Pfam" id="PF04413"/>
    </source>
</evidence>
<dbReference type="GO" id="GO:0043842">
    <property type="term" value="F:Kdo transferase activity"/>
    <property type="evidence" value="ECO:0007669"/>
    <property type="project" value="UniProtKB-EC"/>
</dbReference>
<evidence type="ECO:0000256" key="4">
    <source>
        <dbReference type="ARBA" id="ARBA00031445"/>
    </source>
</evidence>
<dbReference type="EMBL" id="JAJSOW010000108">
    <property type="protein sequence ID" value="KAI9153482.1"/>
    <property type="molecule type" value="Genomic_DNA"/>
</dbReference>
<dbReference type="GO" id="GO:0005886">
    <property type="term" value="C:plasma membrane"/>
    <property type="evidence" value="ECO:0007669"/>
    <property type="project" value="TreeGrafter"/>
</dbReference>
<dbReference type="Pfam" id="PF04413">
    <property type="entry name" value="Glycos_transf_N"/>
    <property type="match status" value="1"/>
</dbReference>
<dbReference type="PANTHER" id="PTHR42755">
    <property type="entry name" value="3-DEOXY-MANNO-OCTULOSONATE CYTIDYLYLTRANSFERASE"/>
    <property type="match status" value="1"/>
</dbReference>
<dbReference type="Gene3D" id="3.40.50.11720">
    <property type="entry name" value="3-Deoxy-D-manno-octulosonic-acid transferase, N-terminal domain"/>
    <property type="match status" value="1"/>
</dbReference>
<accession>A0AAD5NDX6</accession>
<dbReference type="InterPro" id="IPR038107">
    <property type="entry name" value="Glycos_transf_N_sf"/>
</dbReference>
<evidence type="ECO:0000256" key="2">
    <source>
        <dbReference type="ARBA" id="ARBA00012621"/>
    </source>
</evidence>
<evidence type="ECO:0000256" key="6">
    <source>
        <dbReference type="PIRSR" id="PIRSR639901-1"/>
    </source>
</evidence>
<dbReference type="Gene3D" id="3.40.50.2000">
    <property type="entry name" value="Glycogen Phosphorylase B"/>
    <property type="match status" value="1"/>
</dbReference>
<dbReference type="FunFam" id="3.40.50.11720:FF:000001">
    <property type="entry name" value="3-deoxy-D-manno-octulosonic acid transferase"/>
    <property type="match status" value="1"/>
</dbReference>
<dbReference type="AlphaFoldDB" id="A0AAD5NDX6"/>
<proteinExistence type="inferred from homology"/>
<dbReference type="InterPro" id="IPR007507">
    <property type="entry name" value="Glycos_transf_N"/>
</dbReference>
<dbReference type="GO" id="GO:0009245">
    <property type="term" value="P:lipid A biosynthetic process"/>
    <property type="evidence" value="ECO:0007669"/>
    <property type="project" value="TreeGrafter"/>
</dbReference>
<feature type="domain" description="3-deoxy-D-manno-octulosonic-acid transferase N-terminal" evidence="8">
    <location>
        <begin position="42"/>
        <end position="220"/>
    </location>
</feature>
<name>A0AAD5NDX6_ACENE</name>
<comment type="catalytic activity">
    <reaction evidence="5">
        <text>lipid IVA (E. coli) + CMP-3-deoxy-beta-D-manno-octulosonate = alpha-Kdo-(2-&gt;6)-lipid IVA (E. coli) + CMP + H(+)</text>
        <dbReference type="Rhea" id="RHEA:28066"/>
        <dbReference type="ChEBI" id="CHEBI:15378"/>
        <dbReference type="ChEBI" id="CHEBI:58603"/>
        <dbReference type="ChEBI" id="CHEBI:60364"/>
        <dbReference type="ChEBI" id="CHEBI:60377"/>
        <dbReference type="ChEBI" id="CHEBI:85987"/>
        <dbReference type="EC" id="2.4.99.12"/>
    </reaction>
</comment>
<evidence type="ECO:0000313" key="9">
    <source>
        <dbReference type="EMBL" id="KAI9153482.1"/>
    </source>
</evidence>
<organism evidence="9 10">
    <name type="scientific">Acer negundo</name>
    <name type="common">Box elder</name>
    <dbReference type="NCBI Taxonomy" id="4023"/>
    <lineage>
        <taxon>Eukaryota</taxon>
        <taxon>Viridiplantae</taxon>
        <taxon>Streptophyta</taxon>
        <taxon>Embryophyta</taxon>
        <taxon>Tracheophyta</taxon>
        <taxon>Spermatophyta</taxon>
        <taxon>Magnoliopsida</taxon>
        <taxon>eudicotyledons</taxon>
        <taxon>Gunneridae</taxon>
        <taxon>Pentapetalae</taxon>
        <taxon>rosids</taxon>
        <taxon>malvids</taxon>
        <taxon>Sapindales</taxon>
        <taxon>Sapindaceae</taxon>
        <taxon>Hippocastanoideae</taxon>
        <taxon>Acereae</taxon>
        <taxon>Acer</taxon>
    </lineage>
</organism>
<gene>
    <name evidence="9" type="ORF">LWI28_012006</name>
</gene>
<dbReference type="EC" id="2.4.99.12" evidence="2"/>
<feature type="site" description="Transition state stabilizer" evidence="7">
    <location>
        <position position="139"/>
    </location>
</feature>
<comment type="similarity">
    <text evidence="1">Belongs to the glycosyltransferase group 1 family. Glycosyltransferase 30 subfamily.</text>
</comment>
<reference evidence="9" key="1">
    <citation type="journal article" date="2022" name="Plant J.">
        <title>Strategies of tolerance reflected in two North American maple genomes.</title>
        <authorList>
            <person name="McEvoy S.L."/>
            <person name="Sezen U.U."/>
            <person name="Trouern-Trend A."/>
            <person name="McMahon S.M."/>
            <person name="Schaberg P.G."/>
            <person name="Yang J."/>
            <person name="Wegrzyn J.L."/>
            <person name="Swenson N.G."/>
        </authorList>
    </citation>
    <scope>NUCLEOTIDE SEQUENCE</scope>
    <source>
        <strain evidence="9">91603</strain>
    </source>
</reference>
<evidence type="ECO:0000256" key="5">
    <source>
        <dbReference type="ARBA" id="ARBA00049183"/>
    </source>
</evidence>
<dbReference type="PANTHER" id="PTHR42755:SF1">
    <property type="entry name" value="3-DEOXY-D-MANNO-OCTULOSONIC ACID TRANSFERASE, MITOCHONDRIAL-RELATED"/>
    <property type="match status" value="1"/>
</dbReference>
<evidence type="ECO:0000313" key="10">
    <source>
        <dbReference type="Proteomes" id="UP001064489"/>
    </source>
</evidence>
<keyword evidence="10" id="KW-1185">Reference proteome</keyword>
<evidence type="ECO:0000256" key="3">
    <source>
        <dbReference type="ARBA" id="ARBA00022679"/>
    </source>
</evidence>
<evidence type="ECO:0000256" key="1">
    <source>
        <dbReference type="ARBA" id="ARBA00006380"/>
    </source>
</evidence>
<dbReference type="FunFam" id="3.40.50.2000:FF:000032">
    <property type="entry name" value="3-deoxy-D-manno-octulosonic acid transferase"/>
    <property type="match status" value="1"/>
</dbReference>
<keyword evidence="3" id="KW-0808">Transferase</keyword>
<feature type="site" description="Transition state stabilizer" evidence="7">
    <location>
        <position position="219"/>
    </location>
</feature>
<protein>
    <recommendedName>
        <fullName evidence="2">lipid IVA 3-deoxy-D-manno-octulosonic acid transferase</fullName>
        <ecNumber evidence="2">2.4.99.12</ecNumber>
    </recommendedName>
    <alternativeName>
        <fullName evidence="4">Lipid IV(A) 3-deoxy-D-manno-octulosonic acid transferase</fullName>
    </alternativeName>
</protein>
<sequence length="512" mass="56801">MASATHGKLVYNIYRALTYGLSPLVYLHLRWRQLRGREHPLRWPERLGRPSMPRPPGPLLWFHAVSLGEGMATIPVIKHCYRLRPDFNILMTTSTYSAFEVIKNRLPSGVIYQLCPVDIPAAMDAFLGYWKPNAIIIIESELWPNLIMGASKHGIALALLNARMSAKSFKQWSRPMLLPLISLLLSKFSLIAPLSTSQAIHFQLLQAPPFIINFSGDLKYVHGYDDCEGDLGSLEDLKVQLVHRQIWMASSIHRGEEKVMLGADKVLRQMNPQMITIIVPRNPQHGKEIAQELLKEGQTVALRSQHETLMPGTNVYVVDTLGELRQLYRLTPIAVIGGSFFPGLAGHNISEAAAAGCAILTGYHVGHYKNMVLEMQQLNPLSVLQVSGKSELEEALMELFSDARLLEARQVAAREAFLALSSGIVANLNVINPKLLVSGGSKIKCEAWLQLKEIMDRRLLMCKQFGGVIPGLITSQNNSYSAIKVCTERNATTTRNAAFTPTCHAAVVALVC</sequence>
<reference evidence="9" key="2">
    <citation type="submission" date="2023-02" db="EMBL/GenBank/DDBJ databases">
        <authorList>
            <person name="Swenson N.G."/>
            <person name="Wegrzyn J.L."/>
            <person name="Mcevoy S.L."/>
        </authorList>
    </citation>
    <scope>NUCLEOTIDE SEQUENCE</scope>
    <source>
        <strain evidence="9">91603</strain>
        <tissue evidence="9">Leaf</tissue>
    </source>
</reference>